<sequence length="235" mass="26562">MSTIELFTPEYDILLAARNIANQQERPAEVYRDTLLALTDHYQRLVRESHRLISRSDRAEKELNRLNAQLNQLAVELEYKASHDPLTSVYNRGAIIERINHALERNQAALIVLDIDHFKQVNDTYGHPTGDAVICDLVSRVQNVLNTTSSIGRVGGEEFTILLEGHTLMQAVSLASRLHQDLNRMPLSVLPQQRVTASFGVSWAPQKTRFDALYGAADAALYQAKEKGRNRVEFQ</sequence>
<evidence type="ECO:0000256" key="1">
    <source>
        <dbReference type="ARBA" id="ARBA00001946"/>
    </source>
</evidence>
<dbReference type="Proteomes" id="UP000768524">
    <property type="component" value="Unassembled WGS sequence"/>
</dbReference>
<feature type="coiled-coil region" evidence="5">
    <location>
        <begin position="42"/>
        <end position="80"/>
    </location>
</feature>
<evidence type="ECO:0000256" key="4">
    <source>
        <dbReference type="ARBA" id="ARBA00034247"/>
    </source>
</evidence>
<dbReference type="Pfam" id="PF00990">
    <property type="entry name" value="GGDEF"/>
    <property type="match status" value="1"/>
</dbReference>
<evidence type="ECO:0000259" key="6">
    <source>
        <dbReference type="PROSITE" id="PS50887"/>
    </source>
</evidence>
<dbReference type="RefSeq" id="WP_039276240.1">
    <property type="nucleotide sequence ID" value="NZ_CAKLIH010000008.1"/>
</dbReference>
<dbReference type="SMART" id="SM00267">
    <property type="entry name" value="GGDEF"/>
    <property type="match status" value="1"/>
</dbReference>
<dbReference type="NCBIfam" id="TIGR00254">
    <property type="entry name" value="GGDEF"/>
    <property type="match status" value="1"/>
</dbReference>
<dbReference type="InterPro" id="IPR050469">
    <property type="entry name" value="Diguanylate_Cyclase"/>
</dbReference>
<dbReference type="EMBL" id="JACGEP010000025">
    <property type="protein sequence ID" value="MBN3051944.1"/>
    <property type="molecule type" value="Genomic_DNA"/>
</dbReference>
<evidence type="ECO:0000256" key="3">
    <source>
        <dbReference type="ARBA" id="ARBA00012528"/>
    </source>
</evidence>
<evidence type="ECO:0000256" key="5">
    <source>
        <dbReference type="SAM" id="Coils"/>
    </source>
</evidence>
<dbReference type="Gene3D" id="3.30.70.270">
    <property type="match status" value="1"/>
</dbReference>
<accession>A0A086EVA7</accession>
<dbReference type="PANTHER" id="PTHR45138">
    <property type="entry name" value="REGULATORY COMPONENTS OF SENSORY TRANSDUCTION SYSTEM"/>
    <property type="match status" value="1"/>
</dbReference>
<evidence type="ECO:0000313" key="7">
    <source>
        <dbReference type="EMBL" id="MBN3051944.1"/>
    </source>
</evidence>
<proteinExistence type="predicted"/>
<dbReference type="PROSITE" id="PS50887">
    <property type="entry name" value="GGDEF"/>
    <property type="match status" value="1"/>
</dbReference>
<dbReference type="CDD" id="cd01949">
    <property type="entry name" value="GGDEF"/>
    <property type="match status" value="1"/>
</dbReference>
<feature type="domain" description="GGDEF" evidence="6">
    <location>
        <begin position="106"/>
        <end position="235"/>
    </location>
</feature>
<dbReference type="GO" id="GO:0052621">
    <property type="term" value="F:diguanylate cyclase activity"/>
    <property type="evidence" value="ECO:0007669"/>
    <property type="project" value="UniProtKB-EC"/>
</dbReference>
<dbReference type="EC" id="2.7.7.65" evidence="3"/>
<dbReference type="InterPro" id="IPR000160">
    <property type="entry name" value="GGDEF_dom"/>
</dbReference>
<name>A0A086EVA7_9GAMM</name>
<dbReference type="EMBL" id="JAXHOZ010000025">
    <property type="protein sequence ID" value="MDY4377377.1"/>
    <property type="molecule type" value="Genomic_DNA"/>
</dbReference>
<dbReference type="SUPFAM" id="SSF55073">
    <property type="entry name" value="Nucleotide cyclase"/>
    <property type="match status" value="1"/>
</dbReference>
<comment type="cofactor">
    <cofactor evidence="1">
        <name>Mg(2+)</name>
        <dbReference type="ChEBI" id="CHEBI:18420"/>
    </cofactor>
</comment>
<dbReference type="GO" id="GO:0005886">
    <property type="term" value="C:plasma membrane"/>
    <property type="evidence" value="ECO:0007669"/>
    <property type="project" value="TreeGrafter"/>
</dbReference>
<reference evidence="8" key="2">
    <citation type="submission" date="2023-11" db="EMBL/GenBank/DDBJ databases">
        <title>Comparative genomics revealed phylogeny of phytopathogenic Pectobacterium aroidearum based on whole-genome sequencing and function of putative horizontal acquire islands in P. aroidearum PccS1.</title>
        <authorList>
            <person name="Fan J."/>
            <person name="Yang L."/>
        </authorList>
    </citation>
    <scope>NUCLEOTIDE SEQUENCE</scope>
    <source>
        <strain evidence="8">NJAU140</strain>
    </source>
</reference>
<dbReference type="GO" id="GO:1902201">
    <property type="term" value="P:negative regulation of bacterial-type flagellum-dependent cell motility"/>
    <property type="evidence" value="ECO:0007669"/>
    <property type="project" value="TreeGrafter"/>
</dbReference>
<dbReference type="Proteomes" id="UP001269968">
    <property type="component" value="Unassembled WGS sequence"/>
</dbReference>
<organism evidence="7 9">
    <name type="scientific">Pectobacterium brasiliense</name>
    <dbReference type="NCBI Taxonomy" id="180957"/>
    <lineage>
        <taxon>Bacteria</taxon>
        <taxon>Pseudomonadati</taxon>
        <taxon>Pseudomonadota</taxon>
        <taxon>Gammaproteobacteria</taxon>
        <taxon>Enterobacterales</taxon>
        <taxon>Pectobacteriaceae</taxon>
        <taxon>Pectobacterium</taxon>
    </lineage>
</organism>
<evidence type="ECO:0000256" key="2">
    <source>
        <dbReference type="ARBA" id="ARBA00004665"/>
    </source>
</evidence>
<reference evidence="7" key="1">
    <citation type="submission" date="2020-07" db="EMBL/GenBank/DDBJ databases">
        <title>A pangenomic view of the genus Pectobacterium provides insights into genome organization, phylogeny, and virulence.</title>
        <authorList>
            <person name="Jonkheer E."/>
            <person name="Brankovics B."/>
            <person name="Houwers I."/>
            <person name="Van Der Wolf J."/>
            <person name="Bonants P."/>
            <person name="Vreeburg R."/>
            <person name="Bollema R."/>
            <person name="De Haan J."/>
            <person name="Berke L."/>
            <person name="De Ridder D."/>
            <person name="Smit S."/>
            <person name="Van Der Lee T.A.J."/>
        </authorList>
    </citation>
    <scope>NUCLEOTIDE SEQUENCE</scope>
    <source>
        <strain evidence="7">NAK:433</strain>
    </source>
</reference>
<keyword evidence="8" id="KW-0548">Nucleotidyltransferase</keyword>
<comment type="caution">
    <text evidence="7">The sequence shown here is derived from an EMBL/GenBank/DDBJ whole genome shotgun (WGS) entry which is preliminary data.</text>
</comment>
<dbReference type="GO" id="GO:0043709">
    <property type="term" value="P:cell adhesion involved in single-species biofilm formation"/>
    <property type="evidence" value="ECO:0007669"/>
    <property type="project" value="TreeGrafter"/>
</dbReference>
<dbReference type="AlphaFoldDB" id="A0A086EVA7"/>
<protein>
    <recommendedName>
        <fullName evidence="3">diguanylate cyclase</fullName>
        <ecNumber evidence="3">2.7.7.65</ecNumber>
    </recommendedName>
</protein>
<dbReference type="FunFam" id="3.30.70.270:FF:000001">
    <property type="entry name" value="Diguanylate cyclase domain protein"/>
    <property type="match status" value="1"/>
</dbReference>
<comment type="pathway">
    <text evidence="2">Purine metabolism; 3',5'-cyclic di-GMP biosynthesis.</text>
</comment>
<evidence type="ECO:0000313" key="8">
    <source>
        <dbReference type="EMBL" id="MDY4377377.1"/>
    </source>
</evidence>
<dbReference type="KEGG" id="pbra:B5S52_16610"/>
<evidence type="ECO:0000313" key="9">
    <source>
        <dbReference type="Proteomes" id="UP000768524"/>
    </source>
</evidence>
<dbReference type="PANTHER" id="PTHR45138:SF9">
    <property type="entry name" value="DIGUANYLATE CYCLASE DGCM-RELATED"/>
    <property type="match status" value="1"/>
</dbReference>
<gene>
    <name evidence="7" type="ORF">H4F45_10780</name>
    <name evidence="8" type="ORF">SOV92_05890</name>
</gene>
<keyword evidence="5" id="KW-0175">Coiled coil</keyword>
<dbReference type="InterPro" id="IPR043128">
    <property type="entry name" value="Rev_trsase/Diguanyl_cyclase"/>
</dbReference>
<dbReference type="InterPro" id="IPR029787">
    <property type="entry name" value="Nucleotide_cyclase"/>
</dbReference>
<keyword evidence="8" id="KW-0808">Transferase</keyword>
<comment type="catalytic activity">
    <reaction evidence="4">
        <text>2 GTP = 3',3'-c-di-GMP + 2 diphosphate</text>
        <dbReference type="Rhea" id="RHEA:24898"/>
        <dbReference type="ChEBI" id="CHEBI:33019"/>
        <dbReference type="ChEBI" id="CHEBI:37565"/>
        <dbReference type="ChEBI" id="CHEBI:58805"/>
        <dbReference type="EC" id="2.7.7.65"/>
    </reaction>
</comment>